<feature type="transmembrane region" description="Helical" evidence="6">
    <location>
        <begin position="560"/>
        <end position="585"/>
    </location>
</feature>
<sequence length="662" mass="75719">MTYTSVDELAYRAFGDFFYKNKESFKEIKIKIRHSHIPKSVDQYLASAFMYSLFAGIIGGIFGLWLGLKTFGDPISRLSLFVDSTRACFAEEYLYLLAILVALLLFIISFLVVFGMIYIYPYFQADIRNACIDKSMLPAVTYMYALTKGGMSIYDVFRSLSSYTHIFGTSAEEISYIVRDMDYLGKDFITALKEAKERTPSERFKDFVDGLILVSSGGTITEYMKNKSEQYQEMADLANRNLLKRLDVLAEVYVTAFVAGPLFIMTTLVVLQFLKPASAQILYMLIYVIIPLATLLFIVLLDTVGELSMSPEKSRVPRYPINLYDIPELSSKLSAEEEEKRNKKLKLYRQLYNMRDLVFNPYKTIRDEPRYTFFFGVPLGLYYLIHLPKTLKESLNYSFHWNLNFAHISDSSVQLISSIDDYLVIFTVIALIPFIIFYEIRAWRMRKIDERMPDLLRNLSSMNDSGILLSNSLKIMAESKMGILSKELKKLKEDLSWGNSTSRALMKLENNIRTATSSRVLHTLIKANESTSDIKNVLSITAEQVKSEERLKEERSSEMVVYVVTIYVAFFVFLFIVYILAVYFFPESASFKNSSQGMGYGGIGNGYFNIDEYSMLMYHSALVQAFTSGLIAGKMGQGSVYMGLKYSVSMMIIAYAVFTMFV</sequence>
<evidence type="ECO:0000313" key="9">
    <source>
        <dbReference type="Proteomes" id="UP000600774"/>
    </source>
</evidence>
<comment type="caution">
    <text evidence="8">The sequence shown here is derived from an EMBL/GenBank/DDBJ whole genome shotgun (WGS) entry which is preliminary data.</text>
</comment>
<accession>A0A832SB47</accession>
<feature type="domain" description="Type II secretion system protein GspF" evidence="7">
    <location>
        <begin position="140"/>
        <end position="266"/>
    </location>
</feature>
<feature type="transmembrane region" description="Helical" evidence="6">
    <location>
        <begin position="93"/>
        <end position="120"/>
    </location>
</feature>
<evidence type="ECO:0000256" key="1">
    <source>
        <dbReference type="ARBA" id="ARBA00004651"/>
    </source>
</evidence>
<dbReference type="Gene3D" id="1.20.81.30">
    <property type="entry name" value="Type II secretion system (T2SS), domain F"/>
    <property type="match status" value="1"/>
</dbReference>
<dbReference type="InterPro" id="IPR056569">
    <property type="entry name" value="ArlJ-like"/>
</dbReference>
<keyword evidence="5 6" id="KW-0472">Membrane</keyword>
<evidence type="ECO:0000256" key="6">
    <source>
        <dbReference type="SAM" id="Phobius"/>
    </source>
</evidence>
<feature type="transmembrane region" description="Helical" evidence="6">
    <location>
        <begin position="280"/>
        <end position="301"/>
    </location>
</feature>
<feature type="transmembrane region" description="Helical" evidence="6">
    <location>
        <begin position="422"/>
        <end position="440"/>
    </location>
</feature>
<evidence type="ECO:0000256" key="2">
    <source>
        <dbReference type="ARBA" id="ARBA00022475"/>
    </source>
</evidence>
<name>A0A832SB47_9EURY</name>
<reference evidence="8" key="1">
    <citation type="journal article" date="2020" name="bioRxiv">
        <title>A rank-normalized archaeal taxonomy based on genome phylogeny resolves widespread incomplete and uneven classifications.</title>
        <authorList>
            <person name="Rinke C."/>
            <person name="Chuvochina M."/>
            <person name="Mussig A.J."/>
            <person name="Chaumeil P.-A."/>
            <person name="Waite D.W."/>
            <person name="Whitman W.B."/>
            <person name="Parks D.H."/>
            <person name="Hugenholtz P."/>
        </authorList>
    </citation>
    <scope>NUCLEOTIDE SEQUENCE</scope>
    <source>
        <strain evidence="8">UBA8876</strain>
    </source>
</reference>
<gene>
    <name evidence="8" type="ORF">HA338_14330</name>
</gene>
<dbReference type="Proteomes" id="UP000600774">
    <property type="component" value="Unassembled WGS sequence"/>
</dbReference>
<keyword evidence="3 6" id="KW-0812">Transmembrane</keyword>
<feature type="transmembrane region" description="Helical" evidence="6">
    <location>
        <begin position="615"/>
        <end position="632"/>
    </location>
</feature>
<keyword evidence="4 6" id="KW-1133">Transmembrane helix</keyword>
<evidence type="ECO:0000256" key="3">
    <source>
        <dbReference type="ARBA" id="ARBA00022692"/>
    </source>
</evidence>
<dbReference type="GO" id="GO:0005886">
    <property type="term" value="C:plasma membrane"/>
    <property type="evidence" value="ECO:0007669"/>
    <property type="project" value="UniProtKB-SubCell"/>
</dbReference>
<organism evidence="8 9">
    <name type="scientific">Methanosarcina acetivorans</name>
    <dbReference type="NCBI Taxonomy" id="2214"/>
    <lineage>
        <taxon>Archaea</taxon>
        <taxon>Methanobacteriati</taxon>
        <taxon>Methanobacteriota</taxon>
        <taxon>Stenosarchaea group</taxon>
        <taxon>Methanomicrobia</taxon>
        <taxon>Methanosarcinales</taxon>
        <taxon>Methanosarcinaceae</taxon>
        <taxon>Methanosarcina</taxon>
    </lineage>
</organism>
<dbReference type="InterPro" id="IPR018076">
    <property type="entry name" value="T2SS_GspF_dom"/>
</dbReference>
<dbReference type="PANTHER" id="PTHR35402">
    <property type="entry name" value="INTEGRAL MEMBRANE PROTEIN-RELATED"/>
    <property type="match status" value="1"/>
</dbReference>
<protein>
    <submittedName>
        <fullName evidence="8">Transporter</fullName>
    </submittedName>
</protein>
<evidence type="ECO:0000259" key="7">
    <source>
        <dbReference type="Pfam" id="PF00482"/>
    </source>
</evidence>
<evidence type="ECO:0000256" key="4">
    <source>
        <dbReference type="ARBA" id="ARBA00022989"/>
    </source>
</evidence>
<dbReference type="OMA" id="SAQILYM"/>
<keyword evidence="2" id="KW-1003">Cell membrane</keyword>
<feature type="transmembrane region" description="Helical" evidence="6">
    <location>
        <begin position="644"/>
        <end position="661"/>
    </location>
</feature>
<evidence type="ECO:0000256" key="5">
    <source>
        <dbReference type="ARBA" id="ARBA00023136"/>
    </source>
</evidence>
<feature type="domain" description="Type II secretion system protein GspF" evidence="7">
    <location>
        <begin position="456"/>
        <end position="580"/>
    </location>
</feature>
<dbReference type="GeneID" id="1472125"/>
<feature type="transmembrane region" description="Helical" evidence="6">
    <location>
        <begin position="44"/>
        <end position="68"/>
    </location>
</feature>
<dbReference type="PANTHER" id="PTHR35402:SF1">
    <property type="entry name" value="TYPE II SECRETION SYSTEM PROTEIN GSPF DOMAIN-CONTAINING PROTEIN"/>
    <property type="match status" value="1"/>
</dbReference>
<dbReference type="EMBL" id="DUJU01000158">
    <property type="protein sequence ID" value="HIH95138.1"/>
    <property type="molecule type" value="Genomic_DNA"/>
</dbReference>
<dbReference type="InterPro" id="IPR042094">
    <property type="entry name" value="T2SS_GspF_sf"/>
</dbReference>
<feature type="transmembrane region" description="Helical" evidence="6">
    <location>
        <begin position="252"/>
        <end position="274"/>
    </location>
</feature>
<dbReference type="Pfam" id="PF00482">
    <property type="entry name" value="T2SSF"/>
    <property type="match status" value="2"/>
</dbReference>
<feature type="transmembrane region" description="Helical" evidence="6">
    <location>
        <begin position="371"/>
        <end position="388"/>
    </location>
</feature>
<evidence type="ECO:0000313" key="8">
    <source>
        <dbReference type="EMBL" id="HIH95138.1"/>
    </source>
</evidence>
<proteinExistence type="predicted"/>
<dbReference type="RefSeq" id="WP_011020291.1">
    <property type="nucleotide sequence ID" value="NZ_DUJU01000158.1"/>
</dbReference>
<dbReference type="AlphaFoldDB" id="A0A832SB47"/>
<comment type="subcellular location">
    <subcellularLocation>
        <location evidence="1">Cell membrane</location>
        <topology evidence="1">Multi-pass membrane protein</topology>
    </subcellularLocation>
</comment>